<feature type="transmembrane region" description="Helical" evidence="7">
    <location>
        <begin position="73"/>
        <end position="97"/>
    </location>
</feature>
<dbReference type="EMBL" id="PFAP01000031">
    <property type="protein sequence ID" value="PIR93876.1"/>
    <property type="molecule type" value="Genomic_DNA"/>
</dbReference>
<keyword evidence="5 7" id="KW-1133">Transmembrane helix</keyword>
<evidence type="ECO:0000256" key="3">
    <source>
        <dbReference type="ARBA" id="ARBA00022448"/>
    </source>
</evidence>
<comment type="caution">
    <text evidence="10">The sequence shown here is derived from an EMBL/GenBank/DDBJ whole genome shotgun (WGS) entry which is preliminary data.</text>
</comment>
<evidence type="ECO:0000256" key="1">
    <source>
        <dbReference type="ARBA" id="ARBA00004141"/>
    </source>
</evidence>
<feature type="domain" description="Cation/H+ exchanger transmembrane" evidence="8">
    <location>
        <begin position="34"/>
        <end position="388"/>
    </location>
</feature>
<dbReference type="GO" id="GO:1902600">
    <property type="term" value="P:proton transmembrane transport"/>
    <property type="evidence" value="ECO:0007669"/>
    <property type="project" value="InterPro"/>
</dbReference>
<feature type="transmembrane region" description="Helical" evidence="7">
    <location>
        <begin position="48"/>
        <end position="67"/>
    </location>
</feature>
<evidence type="ECO:0000256" key="4">
    <source>
        <dbReference type="ARBA" id="ARBA00022692"/>
    </source>
</evidence>
<dbReference type="InterPro" id="IPR006153">
    <property type="entry name" value="Cation/H_exchanger_TM"/>
</dbReference>
<keyword evidence="6 7" id="KW-0472">Membrane</keyword>
<dbReference type="PANTHER" id="PTHR42751:SF3">
    <property type="entry name" value="SODIUM_GLUTAMATE SYMPORTER"/>
    <property type="match status" value="1"/>
</dbReference>
<feature type="transmembrane region" description="Helical" evidence="7">
    <location>
        <begin position="232"/>
        <end position="252"/>
    </location>
</feature>
<accession>A0A2H0V453</accession>
<evidence type="ECO:0000259" key="9">
    <source>
        <dbReference type="Pfam" id="PF02254"/>
    </source>
</evidence>
<evidence type="ECO:0000256" key="7">
    <source>
        <dbReference type="SAM" id="Phobius"/>
    </source>
</evidence>
<feature type="transmembrane region" description="Helical" evidence="7">
    <location>
        <begin position="104"/>
        <end position="125"/>
    </location>
</feature>
<evidence type="ECO:0000313" key="11">
    <source>
        <dbReference type="Proteomes" id="UP000229901"/>
    </source>
</evidence>
<dbReference type="InterPro" id="IPR036291">
    <property type="entry name" value="NAD(P)-bd_dom_sf"/>
</dbReference>
<dbReference type="Gene3D" id="1.20.1530.20">
    <property type="match status" value="1"/>
</dbReference>
<dbReference type="PANTHER" id="PTHR42751">
    <property type="entry name" value="SODIUM/HYDROGEN EXCHANGER FAMILY/TRKA DOMAIN PROTEIN"/>
    <property type="match status" value="1"/>
</dbReference>
<evidence type="ECO:0000256" key="5">
    <source>
        <dbReference type="ARBA" id="ARBA00022989"/>
    </source>
</evidence>
<proteinExistence type="inferred from homology"/>
<dbReference type="SUPFAM" id="SSF51735">
    <property type="entry name" value="NAD(P)-binding Rossmann-fold domains"/>
    <property type="match status" value="1"/>
</dbReference>
<dbReference type="AlphaFoldDB" id="A0A2H0V453"/>
<feature type="transmembrane region" description="Helical" evidence="7">
    <location>
        <begin position="341"/>
        <end position="360"/>
    </location>
</feature>
<dbReference type="Gene3D" id="3.40.50.720">
    <property type="entry name" value="NAD(P)-binding Rossmann-like Domain"/>
    <property type="match status" value="1"/>
</dbReference>
<keyword evidence="4 7" id="KW-0812">Transmembrane</keyword>
<dbReference type="Pfam" id="PF02254">
    <property type="entry name" value="TrkA_N"/>
    <property type="match status" value="1"/>
</dbReference>
<reference evidence="11" key="1">
    <citation type="submission" date="2017-09" db="EMBL/GenBank/DDBJ databases">
        <title>Depth-based differentiation of microbial function through sediment-hosted aquifers and enrichment of novel symbionts in the deep terrestrial subsurface.</title>
        <authorList>
            <person name="Probst A.J."/>
            <person name="Ladd B."/>
            <person name="Jarett J.K."/>
            <person name="Geller-Mcgrath D.E."/>
            <person name="Sieber C.M.K."/>
            <person name="Emerson J.B."/>
            <person name="Anantharaman K."/>
            <person name="Thomas B.C."/>
            <person name="Malmstrom R."/>
            <person name="Stieglmeier M."/>
            <person name="Klingl A."/>
            <person name="Woyke T."/>
            <person name="Ryan C.M."/>
            <person name="Banfield J.F."/>
        </authorList>
    </citation>
    <scope>NUCLEOTIDE SEQUENCE [LARGE SCALE GENOMIC DNA]</scope>
</reference>
<dbReference type="Pfam" id="PF00999">
    <property type="entry name" value="Na_H_Exchanger"/>
    <property type="match status" value="1"/>
</dbReference>
<feature type="transmembrane region" description="Helical" evidence="7">
    <location>
        <begin position="200"/>
        <end position="220"/>
    </location>
</feature>
<evidence type="ECO:0000313" key="10">
    <source>
        <dbReference type="EMBL" id="PIR93876.1"/>
    </source>
</evidence>
<organism evidence="10 11">
    <name type="scientific">Candidatus Falkowbacteria bacterium CG10_big_fil_rev_8_21_14_0_10_39_11</name>
    <dbReference type="NCBI Taxonomy" id="1974565"/>
    <lineage>
        <taxon>Bacteria</taxon>
        <taxon>Candidatus Falkowiibacteriota</taxon>
    </lineage>
</organism>
<feature type="transmembrane region" description="Helical" evidence="7">
    <location>
        <begin position="131"/>
        <end position="154"/>
    </location>
</feature>
<dbReference type="GO" id="GO:0016020">
    <property type="term" value="C:membrane"/>
    <property type="evidence" value="ECO:0007669"/>
    <property type="project" value="UniProtKB-SubCell"/>
</dbReference>
<comment type="similarity">
    <text evidence="2">Belongs to the monovalent cation:proton antiporter 2 (CPA2) transporter (TC 2.A.37) family.</text>
</comment>
<feature type="transmembrane region" description="Helical" evidence="7">
    <location>
        <begin position="307"/>
        <end position="329"/>
    </location>
</feature>
<dbReference type="InterPro" id="IPR038770">
    <property type="entry name" value="Na+/solute_symporter_sf"/>
</dbReference>
<sequence>MFSCFHDIIKPTKRKTNMILDNIFYQISLLLGIVTAISFVVHLLRQPLIISYIITGIVSGPVLLNIIDSNQGFYEAFSEFGVVLLLFVVGLSLNFSYLRQIGRVAVTAGVAQVFFTSSLGLLILLNFGFSFISAAYLAIAITFSSTIIIIKLLSDKREMESLYGRYTIGLMLVQDVIAIFLLLFIPLVSSDTPFLTTLGVWLIKGIILFSVVASLSKFVLPRLLKRIAKSSEFLFIFTVGWCFGVASLAHWGGFSLEVGALMAGLSLGSTPYHFEISSRIKPLRDFFIMIFFIILGSQMNLSDLGGVIVPGLVISMFVLIGNPFILYILYRLQHFTRRNSFLAGITAAQVSEFGFVLLFVGERLGHVSDKQLATYTVVALVTIFISSYLITYNKKIWTIFQPVFAKFGKDHAHHQDEEVVEFDAWVFGYHRMGWKIVETLKQEKMTYAIVDFNPEYVRKLKNRGEAAYFGDTADVEFLEELPLHNAKLVIMTMPDPSDQITAIQFLRKHDPKKKMIIIGTLNHASHIDDLYRAGASYVMMPHLLSGFWMSSVIKKQKLIKSTFDKLRREQLQELNERIKIAQSSS</sequence>
<evidence type="ECO:0000259" key="8">
    <source>
        <dbReference type="Pfam" id="PF00999"/>
    </source>
</evidence>
<feature type="transmembrane region" description="Helical" evidence="7">
    <location>
        <begin position="372"/>
        <end position="391"/>
    </location>
</feature>
<feature type="transmembrane region" description="Helical" evidence="7">
    <location>
        <begin position="166"/>
        <end position="188"/>
    </location>
</feature>
<feature type="domain" description="RCK N-terminal" evidence="9">
    <location>
        <begin position="426"/>
        <end position="541"/>
    </location>
</feature>
<dbReference type="InterPro" id="IPR003148">
    <property type="entry name" value="RCK_N"/>
</dbReference>
<gene>
    <name evidence="10" type="ORF">COT97_04085</name>
</gene>
<dbReference type="GO" id="GO:0015297">
    <property type="term" value="F:antiporter activity"/>
    <property type="evidence" value="ECO:0007669"/>
    <property type="project" value="InterPro"/>
</dbReference>
<dbReference type="GO" id="GO:0006813">
    <property type="term" value="P:potassium ion transport"/>
    <property type="evidence" value="ECO:0007669"/>
    <property type="project" value="InterPro"/>
</dbReference>
<name>A0A2H0V453_9BACT</name>
<protein>
    <submittedName>
        <fullName evidence="10">Uncharacterized protein</fullName>
    </submittedName>
</protein>
<comment type="subcellular location">
    <subcellularLocation>
        <location evidence="1">Membrane</location>
        <topology evidence="1">Multi-pass membrane protein</topology>
    </subcellularLocation>
</comment>
<evidence type="ECO:0000256" key="6">
    <source>
        <dbReference type="ARBA" id="ARBA00023136"/>
    </source>
</evidence>
<keyword evidence="3" id="KW-0813">Transport</keyword>
<evidence type="ECO:0000256" key="2">
    <source>
        <dbReference type="ARBA" id="ARBA00005551"/>
    </source>
</evidence>
<dbReference type="Proteomes" id="UP000229901">
    <property type="component" value="Unassembled WGS sequence"/>
</dbReference>
<feature type="transmembrane region" description="Helical" evidence="7">
    <location>
        <begin position="23"/>
        <end position="41"/>
    </location>
</feature>